<dbReference type="NCBIfam" id="TIGR02595">
    <property type="entry name" value="PEP_CTERM"/>
    <property type="match status" value="1"/>
</dbReference>
<organism evidence="3 4">
    <name type="scientific">Candidatus Accumulibacter affinis</name>
    <dbReference type="NCBI Taxonomy" id="2954384"/>
    <lineage>
        <taxon>Bacteria</taxon>
        <taxon>Pseudomonadati</taxon>
        <taxon>Pseudomonadota</taxon>
        <taxon>Betaproteobacteria</taxon>
        <taxon>Candidatus Accumulibacter</taxon>
    </lineage>
</organism>
<evidence type="ECO:0000313" key="3">
    <source>
        <dbReference type="EMBL" id="MBK7954925.1"/>
    </source>
</evidence>
<name>A0A935W848_9PROT</name>
<feature type="domain" description="Ice-binding protein C-terminal" evidence="2">
    <location>
        <begin position="250"/>
        <end position="273"/>
    </location>
</feature>
<evidence type="ECO:0000259" key="2">
    <source>
        <dbReference type="Pfam" id="PF07589"/>
    </source>
</evidence>
<evidence type="ECO:0000256" key="1">
    <source>
        <dbReference type="SAM" id="SignalP"/>
    </source>
</evidence>
<feature type="chain" id="PRO_5037920333" evidence="1">
    <location>
        <begin position="24"/>
        <end position="282"/>
    </location>
</feature>
<keyword evidence="1" id="KW-0732">Signal</keyword>
<dbReference type="EMBL" id="JADJOT010000009">
    <property type="protein sequence ID" value="MBK7954925.1"/>
    <property type="molecule type" value="Genomic_DNA"/>
</dbReference>
<comment type="caution">
    <text evidence="3">The sequence shown here is derived from an EMBL/GenBank/DDBJ whole genome shotgun (WGS) entry which is preliminary data.</text>
</comment>
<feature type="signal peptide" evidence="1">
    <location>
        <begin position="1"/>
        <end position="23"/>
    </location>
</feature>
<dbReference type="AlphaFoldDB" id="A0A935W848"/>
<reference evidence="3 4" key="1">
    <citation type="submission" date="2020-10" db="EMBL/GenBank/DDBJ databases">
        <title>Connecting structure to function with the recovery of over 1000 high-quality activated sludge metagenome-assembled genomes encoding full-length rRNA genes using long-read sequencing.</title>
        <authorList>
            <person name="Singleton C.M."/>
            <person name="Petriglieri F."/>
            <person name="Kristensen J.M."/>
            <person name="Kirkegaard R.H."/>
            <person name="Michaelsen T.Y."/>
            <person name="Andersen M.H."/>
            <person name="Karst S.M."/>
            <person name="Dueholm M.S."/>
            <person name="Nielsen P.H."/>
            <person name="Albertsen M."/>
        </authorList>
    </citation>
    <scope>NUCLEOTIDE SEQUENCE [LARGE SCALE GENOMIC DNA]</scope>
    <source>
        <strain evidence="3">Fred_18-Q3-R57-64_BAT3C.720</strain>
    </source>
</reference>
<dbReference type="Proteomes" id="UP000706151">
    <property type="component" value="Unassembled WGS sequence"/>
</dbReference>
<accession>A0A935W848</accession>
<gene>
    <name evidence="3" type="ORF">IPK02_13740</name>
</gene>
<proteinExistence type="predicted"/>
<sequence>MNSICKSAGTVAALLLLTPAAWAGFVTFESAEATPAAITPTRDAFRVAVGGGSVAGGAGSFGGLRREINWDGVPDVRADPNPLPADFFNVNSPRGVVFSTPGSGFLVSANSGLPTPALFGLASEFQAFSTQRLFTAVSSNITDVSFFVPGTTIAATTTAFGAIFADVEVAGLTRLEFFDEQNSLIYSRDALGAGNQGLSFLGAVANGGERISRVRLTSGLNTIVANGELGNANDDVVVMDDFLYAEPTQAVPEPSSLALASLGLVGGLAWLRRRRDAVQAAG</sequence>
<evidence type="ECO:0000313" key="4">
    <source>
        <dbReference type="Proteomes" id="UP000706151"/>
    </source>
</evidence>
<dbReference type="Pfam" id="PF07589">
    <property type="entry name" value="PEP-CTERM"/>
    <property type="match status" value="1"/>
</dbReference>
<dbReference type="InterPro" id="IPR013424">
    <property type="entry name" value="Ice-binding_C"/>
</dbReference>
<protein>
    <submittedName>
        <fullName evidence="3">PEP-CTERM sorting domain-containing protein</fullName>
    </submittedName>
</protein>